<keyword evidence="6" id="KW-0645">Protease</keyword>
<keyword evidence="11" id="KW-0961">Cell wall biogenesis/degradation</keyword>
<dbReference type="Gene3D" id="2.60.410.10">
    <property type="entry name" value="D-Ala-D-Ala carboxypeptidase, C-terminal domain"/>
    <property type="match status" value="1"/>
</dbReference>
<evidence type="ECO:0000256" key="1">
    <source>
        <dbReference type="ARBA" id="ARBA00003217"/>
    </source>
</evidence>
<keyword evidence="9" id="KW-0133">Cell shape</keyword>
<dbReference type="Proteomes" id="UP000199300">
    <property type="component" value="Unassembled WGS sequence"/>
</dbReference>
<dbReference type="PANTHER" id="PTHR21581:SF6">
    <property type="entry name" value="TRAFFICKING PROTEIN PARTICLE COMPLEX SUBUNIT 12"/>
    <property type="match status" value="1"/>
</dbReference>
<feature type="domain" description="Peptidase S11 D-Ala-D-Ala carboxypeptidase A C-terminal" evidence="17">
    <location>
        <begin position="276"/>
        <end position="367"/>
    </location>
</feature>
<proteinExistence type="inferred from homology"/>
<evidence type="ECO:0000256" key="5">
    <source>
        <dbReference type="ARBA" id="ARBA00022645"/>
    </source>
</evidence>
<dbReference type="InterPro" id="IPR037167">
    <property type="entry name" value="Peptidase_S11_C_sf"/>
</dbReference>
<dbReference type="OrthoDB" id="9791132at2"/>
<comment type="catalytic activity">
    <reaction evidence="12">
        <text>Preferential cleavage: (Ac)2-L-Lys-D-Ala-|-D-Ala. Also transpeptidation of peptidyl-alanyl moieties that are N-acyl substituents of D-alanine.</text>
        <dbReference type="EC" id="3.4.16.4"/>
    </reaction>
</comment>
<dbReference type="GO" id="GO:0008360">
    <property type="term" value="P:regulation of cell shape"/>
    <property type="evidence" value="ECO:0007669"/>
    <property type="project" value="UniProtKB-KW"/>
</dbReference>
<dbReference type="Pfam" id="PF07943">
    <property type="entry name" value="PBP5_C"/>
    <property type="match status" value="1"/>
</dbReference>
<dbReference type="GO" id="GO:0006508">
    <property type="term" value="P:proteolysis"/>
    <property type="evidence" value="ECO:0007669"/>
    <property type="project" value="UniProtKB-KW"/>
</dbReference>
<dbReference type="GO" id="GO:0009252">
    <property type="term" value="P:peptidoglycan biosynthetic process"/>
    <property type="evidence" value="ECO:0007669"/>
    <property type="project" value="UniProtKB-UniPathway"/>
</dbReference>
<dbReference type="InterPro" id="IPR012907">
    <property type="entry name" value="Peptidase_S11_C"/>
</dbReference>
<feature type="signal peptide" evidence="16">
    <location>
        <begin position="1"/>
        <end position="22"/>
    </location>
</feature>
<dbReference type="SUPFAM" id="SSF56601">
    <property type="entry name" value="beta-lactamase/transpeptidase-like"/>
    <property type="match status" value="1"/>
</dbReference>
<dbReference type="GO" id="GO:0009002">
    <property type="term" value="F:serine-type D-Ala-D-Ala carboxypeptidase activity"/>
    <property type="evidence" value="ECO:0007669"/>
    <property type="project" value="UniProtKB-EC"/>
</dbReference>
<dbReference type="Pfam" id="PF00768">
    <property type="entry name" value="Peptidase_S11"/>
    <property type="match status" value="1"/>
</dbReference>
<evidence type="ECO:0000259" key="17">
    <source>
        <dbReference type="SMART" id="SM00936"/>
    </source>
</evidence>
<keyword evidence="10" id="KW-0573">Peptidoglycan synthesis</keyword>
<evidence type="ECO:0000256" key="14">
    <source>
        <dbReference type="PIRSR" id="PIRSR618044-2"/>
    </source>
</evidence>
<gene>
    <name evidence="18" type="ORF">SAMN04488134_10115</name>
</gene>
<sequence>MKKTIILLMLLIFTTQPISAFAQETEYELDLDTKSVILIERNTGKVLYEENKDTTLPPASMTKMMTLLLIADAIEQQKISLADTVRISEFAASMGGSQIYLEPNEEMTVDELLKAVAVGSANDASVALAEHIYGSEKAFVEAMNNKVVELDLANTHFSNTTGLPEENHYSTAHDMAMIARALLAYPFITEYTSIYEDYLRKGTDNEFWLVNTNKLVKFYPGVDGLKTGFTQEAKYCLTATAQKNDMRLIAVVMGAESPKLRNSAITKLLDYGFSQFDHKKLYDRHQAVAEIDVLKGKAAKLAAITQDAVSIVTKKGTNLEQLELKTVVEDELVAPIEAGTELGKLEIHLDGELIDEIVLISEVAIEKASFWQLIKDSTNRLLRQGAH</sequence>
<dbReference type="Gene3D" id="3.40.710.10">
    <property type="entry name" value="DD-peptidase/beta-lactamase superfamily"/>
    <property type="match status" value="1"/>
</dbReference>
<evidence type="ECO:0000256" key="7">
    <source>
        <dbReference type="ARBA" id="ARBA00022729"/>
    </source>
</evidence>
<comment type="pathway">
    <text evidence="2">Cell wall biogenesis; peptidoglycan biosynthesis.</text>
</comment>
<name>A0A1H8GCF6_9BACI</name>
<feature type="active site" evidence="13">
    <location>
        <position position="120"/>
    </location>
</feature>
<dbReference type="InterPro" id="IPR001967">
    <property type="entry name" value="Peptidase_S11_N"/>
</dbReference>
<dbReference type="EMBL" id="FODJ01000001">
    <property type="protein sequence ID" value="SEN40988.1"/>
    <property type="molecule type" value="Genomic_DNA"/>
</dbReference>
<dbReference type="EC" id="3.4.16.4" evidence="4"/>
<dbReference type="RefSeq" id="WP_091493315.1">
    <property type="nucleotide sequence ID" value="NZ_FODJ01000001.1"/>
</dbReference>
<evidence type="ECO:0000256" key="8">
    <source>
        <dbReference type="ARBA" id="ARBA00022801"/>
    </source>
</evidence>
<keyword evidence="19" id="KW-1185">Reference proteome</keyword>
<dbReference type="PANTHER" id="PTHR21581">
    <property type="entry name" value="D-ALANYL-D-ALANINE CARBOXYPEPTIDASE"/>
    <property type="match status" value="1"/>
</dbReference>
<evidence type="ECO:0000313" key="18">
    <source>
        <dbReference type="EMBL" id="SEN40988.1"/>
    </source>
</evidence>
<evidence type="ECO:0000256" key="2">
    <source>
        <dbReference type="ARBA" id="ARBA00004752"/>
    </source>
</evidence>
<dbReference type="InterPro" id="IPR015956">
    <property type="entry name" value="Peniciliin-bd_prot_C_sf"/>
</dbReference>
<dbReference type="GO" id="GO:0071555">
    <property type="term" value="P:cell wall organization"/>
    <property type="evidence" value="ECO:0007669"/>
    <property type="project" value="UniProtKB-KW"/>
</dbReference>
<evidence type="ECO:0000256" key="3">
    <source>
        <dbReference type="ARBA" id="ARBA00007164"/>
    </source>
</evidence>
<evidence type="ECO:0000256" key="15">
    <source>
        <dbReference type="RuleBase" id="RU004016"/>
    </source>
</evidence>
<evidence type="ECO:0000256" key="4">
    <source>
        <dbReference type="ARBA" id="ARBA00012448"/>
    </source>
</evidence>
<keyword evidence="8" id="KW-0378">Hydrolase</keyword>
<evidence type="ECO:0000256" key="16">
    <source>
        <dbReference type="SAM" id="SignalP"/>
    </source>
</evidence>
<reference evidence="18 19" key="1">
    <citation type="submission" date="2016-10" db="EMBL/GenBank/DDBJ databases">
        <authorList>
            <person name="de Groot N.N."/>
        </authorList>
    </citation>
    <scope>NUCLEOTIDE SEQUENCE [LARGE SCALE GENOMIC DNA]</scope>
    <source>
        <strain evidence="18 19">CGMCC 1.10434</strain>
    </source>
</reference>
<dbReference type="InterPro" id="IPR018044">
    <property type="entry name" value="Peptidase_S11"/>
</dbReference>
<evidence type="ECO:0000256" key="6">
    <source>
        <dbReference type="ARBA" id="ARBA00022670"/>
    </source>
</evidence>
<dbReference type="AlphaFoldDB" id="A0A1H8GCF6"/>
<feature type="active site" description="Proton acceptor" evidence="13">
    <location>
        <position position="63"/>
    </location>
</feature>
<dbReference type="UniPathway" id="UPA00219"/>
<evidence type="ECO:0000256" key="9">
    <source>
        <dbReference type="ARBA" id="ARBA00022960"/>
    </source>
</evidence>
<dbReference type="SMART" id="SM00936">
    <property type="entry name" value="PBP5_C"/>
    <property type="match status" value="1"/>
</dbReference>
<keyword evidence="5 18" id="KW-0121">Carboxypeptidase</keyword>
<comment type="similarity">
    <text evidence="3 15">Belongs to the peptidase S11 family.</text>
</comment>
<accession>A0A1H8GCF6</accession>
<keyword evidence="7 16" id="KW-0732">Signal</keyword>
<evidence type="ECO:0000256" key="11">
    <source>
        <dbReference type="ARBA" id="ARBA00023316"/>
    </source>
</evidence>
<evidence type="ECO:0000256" key="12">
    <source>
        <dbReference type="ARBA" id="ARBA00034000"/>
    </source>
</evidence>
<evidence type="ECO:0000256" key="13">
    <source>
        <dbReference type="PIRSR" id="PIRSR618044-1"/>
    </source>
</evidence>
<feature type="binding site" evidence="14">
    <location>
        <position position="226"/>
    </location>
    <ligand>
        <name>substrate</name>
    </ligand>
</feature>
<evidence type="ECO:0000313" key="19">
    <source>
        <dbReference type="Proteomes" id="UP000199300"/>
    </source>
</evidence>
<dbReference type="PRINTS" id="PR00725">
    <property type="entry name" value="DADACBPTASE1"/>
</dbReference>
<comment type="function">
    <text evidence="1">Removes C-terminal D-alanyl residues from sugar-peptide cell wall precursors.</text>
</comment>
<dbReference type="SUPFAM" id="SSF69189">
    <property type="entry name" value="Penicillin-binding protein associated domain"/>
    <property type="match status" value="1"/>
</dbReference>
<organism evidence="18 19">
    <name type="scientific">Amphibacillus marinus</name>
    <dbReference type="NCBI Taxonomy" id="872970"/>
    <lineage>
        <taxon>Bacteria</taxon>
        <taxon>Bacillati</taxon>
        <taxon>Bacillota</taxon>
        <taxon>Bacilli</taxon>
        <taxon>Bacillales</taxon>
        <taxon>Bacillaceae</taxon>
        <taxon>Amphibacillus</taxon>
    </lineage>
</organism>
<protein>
    <recommendedName>
        <fullName evidence="4">serine-type D-Ala-D-Ala carboxypeptidase</fullName>
        <ecNumber evidence="4">3.4.16.4</ecNumber>
    </recommendedName>
</protein>
<evidence type="ECO:0000256" key="10">
    <source>
        <dbReference type="ARBA" id="ARBA00022984"/>
    </source>
</evidence>
<dbReference type="InterPro" id="IPR012338">
    <property type="entry name" value="Beta-lactam/transpept-like"/>
</dbReference>
<feature type="chain" id="PRO_5011468664" description="serine-type D-Ala-D-Ala carboxypeptidase" evidence="16">
    <location>
        <begin position="23"/>
        <end position="387"/>
    </location>
</feature>
<dbReference type="STRING" id="872970.SAMN04488134_10115"/>
<feature type="active site" description="Acyl-ester intermediate" evidence="13">
    <location>
        <position position="60"/>
    </location>
</feature>